<feature type="active site" description="GMP-histidine intermediate" evidence="8">
    <location>
        <position position="480"/>
    </location>
</feature>
<dbReference type="HOGENOM" id="CLU_022279_4_0_9"/>
<protein>
    <recommendedName>
        <fullName evidence="11">tRNA-splicing ligase RtcB</fullName>
        <ecNumber evidence="11">6.5.1.-</ecNumber>
    </recommendedName>
</protein>
<comment type="catalytic activity">
    <reaction evidence="7">
        <text>a 3'-end 3'-phospho-ribonucleotide-RNA + a 5'-end dephospho-ribonucleoside-RNA + GTP = a ribonucleotidyl-ribonucleotide-RNA + GMP + diphosphate</text>
        <dbReference type="Rhea" id="RHEA:68076"/>
        <dbReference type="Rhea" id="RHEA-COMP:10463"/>
        <dbReference type="Rhea" id="RHEA-COMP:13936"/>
        <dbReference type="Rhea" id="RHEA-COMP:17355"/>
        <dbReference type="ChEBI" id="CHEBI:33019"/>
        <dbReference type="ChEBI" id="CHEBI:37565"/>
        <dbReference type="ChEBI" id="CHEBI:58115"/>
        <dbReference type="ChEBI" id="CHEBI:83062"/>
        <dbReference type="ChEBI" id="CHEBI:138284"/>
        <dbReference type="ChEBI" id="CHEBI:173118"/>
        <dbReference type="EC" id="6.5.1.8"/>
    </reaction>
</comment>
<proteinExistence type="inferred from homology"/>
<name>D3ARE2_9FIRM</name>
<keyword evidence="5 9" id="KW-0342">GTP-binding</keyword>
<comment type="cofactor">
    <cofactor evidence="10 11">
        <name>Mn(2+)</name>
        <dbReference type="ChEBI" id="CHEBI:29035"/>
    </cofactor>
    <text evidence="10 11">Binds 2 manganese ions per subunit.</text>
</comment>
<evidence type="ECO:0000256" key="8">
    <source>
        <dbReference type="PIRSR" id="PIRSR601233-1"/>
    </source>
</evidence>
<dbReference type="EMBL" id="ACIO01000714">
    <property type="protein sequence ID" value="EFC95621.1"/>
    <property type="molecule type" value="Genomic_DNA"/>
</dbReference>
<feature type="binding site" evidence="10">
    <location>
        <position position="289"/>
    </location>
    <ligand>
        <name>Mn(2+)</name>
        <dbReference type="ChEBI" id="CHEBI:29035"/>
        <label>1</label>
    </ligand>
</feature>
<sequence length="571" mass="64625">PWRLRLMQERSKPPEQNTVTARPALRWKRFLIRRIFFWVRSKDEPEYFARASVSYDRCLLPHETREGKKANNMELKLNFENRSCGVSVFLPEGTKPDKKALDELNRMMELEHTVECMKKAGSFFKNPDSAVRKAAVTPDFHKGAGIPIGTVLMTEGFVIPQAMGNDINCGMRLYTTDLKEEELEGKLSVLLPEIRRIFFEGGRGIAMNGIQREAMLREGLTGLLETSGEAAGTGIWRFYDREEQEEELERTAFKGSLWAEETEGLEDFIGDAHTLTYDDQIGSIGGGNHFVEMQRVAEIYDGQTANAWGIKRGAILLMIHTGSLMIGHQSGRISQMITRGLYPKLIPHPDNGIYLLPEGEGEGREWRRFRSTTGNAANFGFANRMFLGLMLQNAVENRVHPFEMKLLYDSPHNFIWEKESEGRKSYIHRKGACSARGMAEMEGTPFAYYGEPVMIPGSMGSSSYLLRGMGNPDALWSASHGAGRRLSRGEAIHGSDREFQEFMKKFHIVTPIDPNRSDLKGRNDILKKWEESLRSEAPYAYKDIDKVVKVHADHGMAGLVARMEPVFTIKA</sequence>
<comment type="caution">
    <text evidence="12">The sequence shown here is derived from an EMBL/GenBank/DDBJ whole genome shotgun (WGS) entry which is preliminary data.</text>
</comment>
<reference evidence="12 13" key="1">
    <citation type="submission" date="2010-01" db="EMBL/GenBank/DDBJ databases">
        <authorList>
            <person name="Weinstock G."/>
            <person name="Sodergren E."/>
            <person name="Clifton S."/>
            <person name="Fulton L."/>
            <person name="Fulton B."/>
            <person name="Courtney L."/>
            <person name="Fronick C."/>
            <person name="Harrison M."/>
            <person name="Strong C."/>
            <person name="Farmer C."/>
            <person name="Delahaunty K."/>
            <person name="Markovic C."/>
            <person name="Hall O."/>
            <person name="Minx P."/>
            <person name="Tomlinson C."/>
            <person name="Mitreva M."/>
            <person name="Nelson J."/>
            <person name="Hou S."/>
            <person name="Wollam A."/>
            <person name="Pepin K.H."/>
            <person name="Johnson M."/>
            <person name="Bhonagiri V."/>
            <person name="Nash W.E."/>
            <person name="Warren W."/>
            <person name="Chinwalla A."/>
            <person name="Mardis E.R."/>
            <person name="Wilson R.K."/>
        </authorList>
    </citation>
    <scope>NUCLEOTIDE SEQUENCE [LARGE SCALE GENOMIC DNA]</scope>
    <source>
        <strain evidence="12 13">DSM 13479</strain>
    </source>
</reference>
<organism evidence="12 13">
    <name type="scientific">Hungatella hathewayi DSM 13479</name>
    <dbReference type="NCBI Taxonomy" id="566550"/>
    <lineage>
        <taxon>Bacteria</taxon>
        <taxon>Bacillati</taxon>
        <taxon>Bacillota</taxon>
        <taxon>Clostridia</taxon>
        <taxon>Lachnospirales</taxon>
        <taxon>Lachnospiraceae</taxon>
        <taxon>Hungatella</taxon>
    </lineage>
</organism>
<feature type="binding site" evidence="10">
    <location>
        <position position="412"/>
    </location>
    <ligand>
        <name>Mn(2+)</name>
        <dbReference type="ChEBI" id="CHEBI:29035"/>
        <label>2</label>
    </ligand>
</feature>
<gene>
    <name evidence="11" type="primary">rtcB</name>
    <name evidence="12" type="ORF">CLOSTHATH_06198</name>
</gene>
<comment type="similarity">
    <text evidence="11">Belongs to the RtcB family.</text>
</comment>
<keyword evidence="2 10" id="KW-0479">Metal-binding</keyword>
<dbReference type="Gene3D" id="3.90.1860.10">
    <property type="entry name" value="tRNA-splicing ligase RtcB"/>
    <property type="match status" value="1"/>
</dbReference>
<feature type="binding site" evidence="9">
    <location>
        <position position="570"/>
    </location>
    <ligand>
        <name>GMP</name>
        <dbReference type="ChEBI" id="CHEBI:58115"/>
    </ligand>
</feature>
<evidence type="ECO:0000256" key="4">
    <source>
        <dbReference type="ARBA" id="ARBA00022800"/>
    </source>
</evidence>
<dbReference type="GO" id="GO:0042245">
    <property type="term" value="P:RNA repair"/>
    <property type="evidence" value="ECO:0007669"/>
    <property type="project" value="UniProtKB-KW"/>
</dbReference>
<keyword evidence="6 10" id="KW-0464">Manganese</keyword>
<feature type="binding site" evidence="9">
    <location>
        <begin position="456"/>
        <end position="459"/>
    </location>
    <ligand>
        <name>GMP</name>
        <dbReference type="ChEBI" id="CHEBI:58115"/>
    </ligand>
</feature>
<dbReference type="PANTHER" id="PTHR11118:SF1">
    <property type="entry name" value="RNA-SPLICING LIGASE RTCB HOMOLOG"/>
    <property type="match status" value="1"/>
</dbReference>
<keyword evidence="1 11" id="KW-0436">Ligase</keyword>
<dbReference type="GO" id="GO:0170057">
    <property type="term" value="F:RNA ligase (GTP) activity"/>
    <property type="evidence" value="ECO:0007669"/>
    <property type="project" value="UniProtKB-EC"/>
</dbReference>
<dbReference type="SUPFAM" id="SSF103365">
    <property type="entry name" value="Hypothetical protein PH1602"/>
    <property type="match status" value="1"/>
</dbReference>
<dbReference type="AlphaFoldDB" id="D3ARE2"/>
<dbReference type="InterPro" id="IPR036025">
    <property type="entry name" value="RtcB-like_sf"/>
</dbReference>
<feature type="binding site" evidence="10">
    <location>
        <position position="320"/>
    </location>
    <ligand>
        <name>Mn(2+)</name>
        <dbReference type="ChEBI" id="CHEBI:29035"/>
        <label>2</label>
    </ligand>
</feature>
<dbReference type="GO" id="GO:0005525">
    <property type="term" value="F:GTP binding"/>
    <property type="evidence" value="ECO:0007669"/>
    <property type="project" value="UniProtKB-KW"/>
</dbReference>
<dbReference type="Pfam" id="PF01139">
    <property type="entry name" value="RtcB"/>
    <property type="match status" value="1"/>
</dbReference>
<feature type="binding site" evidence="9">
    <location>
        <begin position="288"/>
        <end position="292"/>
    </location>
    <ligand>
        <name>GMP</name>
        <dbReference type="ChEBI" id="CHEBI:58115"/>
    </ligand>
</feature>
<evidence type="ECO:0000256" key="3">
    <source>
        <dbReference type="ARBA" id="ARBA00022741"/>
    </source>
</evidence>
<evidence type="ECO:0000313" key="13">
    <source>
        <dbReference type="Proteomes" id="UP000004968"/>
    </source>
</evidence>
<evidence type="ECO:0000256" key="11">
    <source>
        <dbReference type="RuleBase" id="RU371113"/>
    </source>
</evidence>
<dbReference type="GO" id="GO:0006396">
    <property type="term" value="P:RNA processing"/>
    <property type="evidence" value="ECO:0007669"/>
    <property type="project" value="InterPro"/>
</dbReference>
<feature type="binding site" evidence="9">
    <location>
        <begin position="412"/>
        <end position="413"/>
    </location>
    <ligand>
        <name>GMP</name>
        <dbReference type="ChEBI" id="CHEBI:58115"/>
    </ligand>
</feature>
<evidence type="ECO:0000256" key="9">
    <source>
        <dbReference type="PIRSR" id="PIRSR601233-2"/>
    </source>
</evidence>
<feature type="binding site" evidence="9">
    <location>
        <position position="463"/>
    </location>
    <ligand>
        <name>GMP</name>
        <dbReference type="ChEBI" id="CHEBI:58115"/>
    </ligand>
</feature>
<keyword evidence="3 9" id="KW-0547">Nucleotide-binding</keyword>
<evidence type="ECO:0000256" key="10">
    <source>
        <dbReference type="PIRSR" id="PIRSR601233-3"/>
    </source>
</evidence>
<evidence type="ECO:0000256" key="7">
    <source>
        <dbReference type="ARBA" id="ARBA00047746"/>
    </source>
</evidence>
<accession>D3ARE2</accession>
<feature type="binding site" evidence="9">
    <location>
        <begin position="480"/>
        <end position="483"/>
    </location>
    <ligand>
        <name>GMP</name>
        <dbReference type="ChEBI" id="CHEBI:58115"/>
    </ligand>
</feature>
<evidence type="ECO:0000256" key="1">
    <source>
        <dbReference type="ARBA" id="ARBA00022598"/>
    </source>
</evidence>
<comment type="subunit">
    <text evidence="11">Monomer.</text>
</comment>
<feature type="binding site" evidence="10">
    <location>
        <position position="166"/>
    </location>
    <ligand>
        <name>Mn(2+)</name>
        <dbReference type="ChEBI" id="CHEBI:29035"/>
        <label>1</label>
    </ligand>
</feature>
<dbReference type="GO" id="GO:0003972">
    <property type="term" value="F:RNA ligase (ATP) activity"/>
    <property type="evidence" value="ECO:0007669"/>
    <property type="project" value="TreeGrafter"/>
</dbReference>
<dbReference type="InterPro" id="IPR001233">
    <property type="entry name" value="RtcB"/>
</dbReference>
<feature type="non-terminal residue" evidence="12">
    <location>
        <position position="1"/>
    </location>
</feature>
<dbReference type="EC" id="6.5.1.-" evidence="11"/>
<keyword evidence="4" id="KW-0692">RNA repair</keyword>
<evidence type="ECO:0000256" key="2">
    <source>
        <dbReference type="ARBA" id="ARBA00022723"/>
    </source>
</evidence>
<evidence type="ECO:0000256" key="5">
    <source>
        <dbReference type="ARBA" id="ARBA00023134"/>
    </source>
</evidence>
<dbReference type="GO" id="GO:0046872">
    <property type="term" value="F:metal ion binding"/>
    <property type="evidence" value="ECO:0007669"/>
    <property type="project" value="UniProtKB-UniRule"/>
</dbReference>
<evidence type="ECO:0000256" key="6">
    <source>
        <dbReference type="ARBA" id="ARBA00023211"/>
    </source>
</evidence>
<dbReference type="Proteomes" id="UP000004968">
    <property type="component" value="Unassembled WGS sequence"/>
</dbReference>
<dbReference type="PANTHER" id="PTHR11118">
    <property type="entry name" value="RNA-SPLICING LIGASE RTCB HOMOLOG"/>
    <property type="match status" value="1"/>
</dbReference>
<evidence type="ECO:0000313" key="12">
    <source>
        <dbReference type="EMBL" id="EFC95621.1"/>
    </source>
</evidence>